<dbReference type="PANTHER" id="PTHR46796">
    <property type="entry name" value="HTH-TYPE TRANSCRIPTIONAL ACTIVATOR RHAS-RELATED"/>
    <property type="match status" value="1"/>
</dbReference>
<gene>
    <name evidence="5" type="ORF">OFY17_04080</name>
</gene>
<dbReference type="SUPFAM" id="SSF51182">
    <property type="entry name" value="RmlC-like cupins"/>
    <property type="match status" value="1"/>
</dbReference>
<evidence type="ECO:0000256" key="1">
    <source>
        <dbReference type="ARBA" id="ARBA00023015"/>
    </source>
</evidence>
<evidence type="ECO:0000259" key="4">
    <source>
        <dbReference type="PROSITE" id="PS01124"/>
    </source>
</evidence>
<dbReference type="PROSITE" id="PS01124">
    <property type="entry name" value="HTH_ARAC_FAMILY_2"/>
    <property type="match status" value="1"/>
</dbReference>
<evidence type="ECO:0000313" key="6">
    <source>
        <dbReference type="Proteomes" id="UP001209713"/>
    </source>
</evidence>
<proteinExistence type="predicted"/>
<dbReference type="InterPro" id="IPR018060">
    <property type="entry name" value="HTH_AraC"/>
</dbReference>
<protein>
    <submittedName>
        <fullName evidence="5">AraC family transcriptional regulator</fullName>
    </submittedName>
</protein>
<evidence type="ECO:0000256" key="2">
    <source>
        <dbReference type="ARBA" id="ARBA00023125"/>
    </source>
</evidence>
<keyword evidence="2" id="KW-0238">DNA-binding</keyword>
<sequence length="255" mass="28731">MTKLDSDILSLPSEASAHDHDYHQLVVVLDGNTDFDIQGKGKQMHMGEGCILPSENSHAFAGLGENRIMLVNLPVPPQKAITDEEYEVVSRLFDQAAYFQLNPRLQILASALSGELQQYPDDPMLARACGNTLLSAVRHQINNQSKTIRGKHLDIDKLDQFIELNLSRRVHIDQLANFCFLSVSQFHERFKEKTGITPHQYLMRKRLERAKHLLREGFTPIQVAEMSGFSSQSAMTSVFTQVLGVSPVKFQKSLL</sequence>
<dbReference type="Pfam" id="PF12833">
    <property type="entry name" value="HTH_18"/>
    <property type="match status" value="1"/>
</dbReference>
<dbReference type="PANTHER" id="PTHR46796:SF10">
    <property type="entry name" value="TRANSCRIPTIONAL ACTIVATOR FEAR"/>
    <property type="match status" value="1"/>
</dbReference>
<dbReference type="Proteomes" id="UP001209713">
    <property type="component" value="Unassembled WGS sequence"/>
</dbReference>
<reference evidence="5 6" key="1">
    <citation type="submission" date="2022-10" db="EMBL/GenBank/DDBJ databases">
        <title>Marinomonas transparenta sp. nov. and Marinomonas sargassi sp. nov., isolated from marine alga (Sargassum natans (L.) Gaillon).</title>
        <authorList>
            <person name="Wang Y."/>
        </authorList>
    </citation>
    <scope>NUCLEOTIDE SEQUENCE [LARGE SCALE GENOMIC DNA]</scope>
    <source>
        <strain evidence="5 6">C2222</strain>
    </source>
</reference>
<keyword evidence="1" id="KW-0805">Transcription regulation</keyword>
<keyword evidence="6" id="KW-1185">Reference proteome</keyword>
<dbReference type="InterPro" id="IPR050204">
    <property type="entry name" value="AraC_XylS_family_regulators"/>
</dbReference>
<feature type="domain" description="HTH araC/xylS-type" evidence="4">
    <location>
        <begin position="156"/>
        <end position="253"/>
    </location>
</feature>
<evidence type="ECO:0000256" key="3">
    <source>
        <dbReference type="ARBA" id="ARBA00023163"/>
    </source>
</evidence>
<dbReference type="Gene3D" id="2.60.120.10">
    <property type="entry name" value="Jelly Rolls"/>
    <property type="match status" value="1"/>
</dbReference>
<accession>A0ABT2YQC8</accession>
<name>A0ABT2YQC8_9GAMM</name>
<evidence type="ECO:0000313" key="5">
    <source>
        <dbReference type="EMBL" id="MCV2402061.1"/>
    </source>
</evidence>
<dbReference type="RefSeq" id="WP_263529427.1">
    <property type="nucleotide sequence ID" value="NZ_JAOVZB010000001.1"/>
</dbReference>
<dbReference type="Gene3D" id="1.10.10.60">
    <property type="entry name" value="Homeodomain-like"/>
    <property type="match status" value="2"/>
</dbReference>
<dbReference type="InterPro" id="IPR014710">
    <property type="entry name" value="RmlC-like_jellyroll"/>
</dbReference>
<dbReference type="EMBL" id="JAOVZB010000001">
    <property type="protein sequence ID" value="MCV2402061.1"/>
    <property type="molecule type" value="Genomic_DNA"/>
</dbReference>
<comment type="caution">
    <text evidence="5">The sequence shown here is derived from an EMBL/GenBank/DDBJ whole genome shotgun (WGS) entry which is preliminary data.</text>
</comment>
<dbReference type="InterPro" id="IPR011051">
    <property type="entry name" value="RmlC_Cupin_sf"/>
</dbReference>
<dbReference type="SUPFAM" id="SSF46689">
    <property type="entry name" value="Homeodomain-like"/>
    <property type="match status" value="2"/>
</dbReference>
<dbReference type="InterPro" id="IPR009057">
    <property type="entry name" value="Homeodomain-like_sf"/>
</dbReference>
<dbReference type="SMART" id="SM00342">
    <property type="entry name" value="HTH_ARAC"/>
    <property type="match status" value="1"/>
</dbReference>
<keyword evidence="3" id="KW-0804">Transcription</keyword>
<organism evidence="5 6">
    <name type="scientific">Marinomonas sargassi</name>
    <dbReference type="NCBI Taxonomy" id="2984494"/>
    <lineage>
        <taxon>Bacteria</taxon>
        <taxon>Pseudomonadati</taxon>
        <taxon>Pseudomonadota</taxon>
        <taxon>Gammaproteobacteria</taxon>
        <taxon>Oceanospirillales</taxon>
        <taxon>Oceanospirillaceae</taxon>
        <taxon>Marinomonas</taxon>
    </lineage>
</organism>